<feature type="compositionally biased region" description="Low complexity" evidence="1">
    <location>
        <begin position="146"/>
        <end position="157"/>
    </location>
</feature>
<accession>A0A0D2U3U7</accession>
<name>A0A0D2U3U7_CAPO3</name>
<feature type="region of interest" description="Disordered" evidence="1">
    <location>
        <begin position="115"/>
        <end position="258"/>
    </location>
</feature>
<feature type="compositionally biased region" description="Acidic residues" evidence="1">
    <location>
        <begin position="196"/>
        <end position="206"/>
    </location>
</feature>
<dbReference type="AlphaFoldDB" id="A0A0D2U3U7"/>
<feature type="compositionally biased region" description="Acidic residues" evidence="1">
    <location>
        <begin position="133"/>
        <end position="144"/>
    </location>
</feature>
<evidence type="ECO:0000256" key="1">
    <source>
        <dbReference type="SAM" id="MobiDB-lite"/>
    </source>
</evidence>
<dbReference type="EMBL" id="KE346361">
    <property type="protein sequence ID" value="KJE89876.1"/>
    <property type="molecule type" value="Genomic_DNA"/>
</dbReference>
<evidence type="ECO:0000313" key="2">
    <source>
        <dbReference type="EMBL" id="KJE89876.1"/>
    </source>
</evidence>
<evidence type="ECO:0000313" key="3">
    <source>
        <dbReference type="Proteomes" id="UP000008743"/>
    </source>
</evidence>
<reference evidence="3" key="1">
    <citation type="submission" date="2011-02" db="EMBL/GenBank/DDBJ databases">
        <title>The Genome Sequence of Capsaspora owczarzaki ATCC 30864.</title>
        <authorList>
            <person name="Russ C."/>
            <person name="Cuomo C."/>
            <person name="Burger G."/>
            <person name="Gray M.W."/>
            <person name="Holland P.W.H."/>
            <person name="King N."/>
            <person name="Lang F.B.F."/>
            <person name="Roger A.J."/>
            <person name="Ruiz-Trillo I."/>
            <person name="Young S.K."/>
            <person name="Zeng Q."/>
            <person name="Gargeya S."/>
            <person name="Alvarado L."/>
            <person name="Berlin A."/>
            <person name="Chapman S.B."/>
            <person name="Chen Z."/>
            <person name="Freedman E."/>
            <person name="Gellesch M."/>
            <person name="Goldberg J."/>
            <person name="Griggs A."/>
            <person name="Gujja S."/>
            <person name="Heilman E."/>
            <person name="Heiman D."/>
            <person name="Howarth C."/>
            <person name="Mehta T."/>
            <person name="Neiman D."/>
            <person name="Pearson M."/>
            <person name="Roberts A."/>
            <person name="Saif S."/>
            <person name="Shea T."/>
            <person name="Shenoy N."/>
            <person name="Sisk P."/>
            <person name="Stolte C."/>
            <person name="Sykes S."/>
            <person name="White J."/>
            <person name="Yandava C."/>
            <person name="Haas B."/>
            <person name="Nusbaum C."/>
            <person name="Birren B."/>
        </authorList>
    </citation>
    <scope>NUCLEOTIDE SEQUENCE</scope>
    <source>
        <strain evidence="3">ATCC 30864</strain>
    </source>
</reference>
<feature type="compositionally biased region" description="Low complexity" evidence="1">
    <location>
        <begin position="115"/>
        <end position="124"/>
    </location>
</feature>
<feature type="region of interest" description="Disordered" evidence="1">
    <location>
        <begin position="1"/>
        <end position="96"/>
    </location>
</feature>
<dbReference type="Proteomes" id="UP000008743">
    <property type="component" value="Unassembled WGS sequence"/>
</dbReference>
<sequence>MPGVKRTAAGRPRRSTRNTTAAAAASNASFDAAAAASDDAEGEVISVSSSSAAGSSEVVSAADEDEDDHATRPKRARRVAAARGSTSTIGDSPVATRQPALAPAAAAAAAAAIATRRVPAPRTAKPIPASLLVDDESNSDEDDFMPSSASGSQASQPTPMRGMASSSPGVTPARRFAHKSTDVLNADVNNQAMHVDDDDDDDDDDWSALASPIQGAKLARPTRARRATRNSNSNSTPARKRFGRAVSSDSDDGSFHQQ</sequence>
<dbReference type="InParanoid" id="A0A0D2U3U7"/>
<gene>
    <name evidence="2" type="ORF">CAOG_009406</name>
</gene>
<proteinExistence type="predicted"/>
<feature type="compositionally biased region" description="Low complexity" evidence="1">
    <location>
        <begin position="21"/>
        <end position="61"/>
    </location>
</feature>
<keyword evidence="3" id="KW-1185">Reference proteome</keyword>
<organism evidence="2 3">
    <name type="scientific">Capsaspora owczarzaki (strain ATCC 30864)</name>
    <dbReference type="NCBI Taxonomy" id="595528"/>
    <lineage>
        <taxon>Eukaryota</taxon>
        <taxon>Filasterea</taxon>
        <taxon>Capsaspora</taxon>
    </lineage>
</organism>
<protein>
    <submittedName>
        <fullName evidence="2">Uncharacterized protein</fullName>
    </submittedName>
</protein>